<keyword evidence="4 5" id="KW-0071">Autoinducer synthesis</keyword>
<gene>
    <name evidence="7" type="ORF">D3874_02265</name>
</gene>
<dbReference type="GO" id="GO:0007165">
    <property type="term" value="P:signal transduction"/>
    <property type="evidence" value="ECO:0007669"/>
    <property type="project" value="TreeGrafter"/>
</dbReference>
<dbReference type="PANTHER" id="PTHR39322">
    <property type="entry name" value="ACYL-HOMOSERINE-LACTONE SYNTHASE"/>
    <property type="match status" value="1"/>
</dbReference>
<dbReference type="GO" id="GO:0061579">
    <property type="term" value="F:N-acyl homoserine lactone synthase activity"/>
    <property type="evidence" value="ECO:0007669"/>
    <property type="project" value="UniProtKB-UniRule"/>
</dbReference>
<evidence type="ECO:0000313" key="8">
    <source>
        <dbReference type="Proteomes" id="UP000284605"/>
    </source>
</evidence>
<comment type="catalytic activity">
    <reaction evidence="6">
        <text>a fatty acyl-[ACP] + S-adenosyl-L-methionine = an N-acyl-L-homoserine lactone + S-methyl-5'-thioadenosine + holo-[ACP] + H(+)</text>
        <dbReference type="Rhea" id="RHEA:10096"/>
        <dbReference type="Rhea" id="RHEA-COMP:9685"/>
        <dbReference type="Rhea" id="RHEA-COMP:14125"/>
        <dbReference type="ChEBI" id="CHEBI:15378"/>
        <dbReference type="ChEBI" id="CHEBI:17509"/>
        <dbReference type="ChEBI" id="CHEBI:55474"/>
        <dbReference type="ChEBI" id="CHEBI:59789"/>
        <dbReference type="ChEBI" id="CHEBI:64479"/>
        <dbReference type="ChEBI" id="CHEBI:138651"/>
        <dbReference type="EC" id="2.3.1.184"/>
    </reaction>
</comment>
<evidence type="ECO:0000256" key="3">
    <source>
        <dbReference type="ARBA" id="ARBA00022691"/>
    </source>
</evidence>
<keyword evidence="8" id="KW-1185">Reference proteome</keyword>
<evidence type="ECO:0000256" key="2">
    <source>
        <dbReference type="ARBA" id="ARBA00022679"/>
    </source>
</evidence>
<dbReference type="RefSeq" id="WP_119775998.1">
    <property type="nucleotide sequence ID" value="NZ_QYUK01000008.1"/>
</dbReference>
<dbReference type="InterPro" id="IPR001690">
    <property type="entry name" value="Autoind_synthase"/>
</dbReference>
<dbReference type="AlphaFoldDB" id="A0A418WTT5"/>
<keyword evidence="3 6" id="KW-0949">S-adenosyl-L-methionine</keyword>
<evidence type="ECO:0000256" key="5">
    <source>
        <dbReference type="PROSITE-ProRule" id="PRU00533"/>
    </source>
</evidence>
<protein>
    <recommendedName>
        <fullName evidence="6">Acyl-homoserine-lactone synthase</fullName>
        <ecNumber evidence="6">2.3.1.184</ecNumber>
    </recommendedName>
    <alternativeName>
        <fullName evidence="6">Autoinducer synthesis protein</fullName>
    </alternativeName>
</protein>
<proteinExistence type="inferred from homology"/>
<dbReference type="PANTHER" id="PTHR39322:SF1">
    <property type="entry name" value="ISOVALERYL-HOMOSERINE LACTONE SYNTHASE"/>
    <property type="match status" value="1"/>
</dbReference>
<dbReference type="OrthoDB" id="6169313at2"/>
<dbReference type="Proteomes" id="UP000284605">
    <property type="component" value="Unassembled WGS sequence"/>
</dbReference>
<accession>A0A418WTT5</accession>
<dbReference type="SUPFAM" id="SSF55729">
    <property type="entry name" value="Acyl-CoA N-acyltransferases (Nat)"/>
    <property type="match status" value="1"/>
</dbReference>
<organism evidence="7 8">
    <name type="scientific">Oleomonas cavernae</name>
    <dbReference type="NCBI Taxonomy" id="2320859"/>
    <lineage>
        <taxon>Bacteria</taxon>
        <taxon>Pseudomonadati</taxon>
        <taxon>Pseudomonadota</taxon>
        <taxon>Alphaproteobacteria</taxon>
        <taxon>Acetobacterales</taxon>
        <taxon>Acetobacteraceae</taxon>
        <taxon>Oleomonas</taxon>
    </lineage>
</organism>
<dbReference type="InterPro" id="IPR016181">
    <property type="entry name" value="Acyl_CoA_acyltransferase"/>
</dbReference>
<dbReference type="PROSITE" id="PS51187">
    <property type="entry name" value="AUTOINDUCER_SYNTH_2"/>
    <property type="match status" value="1"/>
</dbReference>
<evidence type="ECO:0000256" key="1">
    <source>
        <dbReference type="ARBA" id="ARBA00022654"/>
    </source>
</evidence>
<reference evidence="7 8" key="1">
    <citation type="submission" date="2018-09" db="EMBL/GenBank/DDBJ databases">
        <authorList>
            <person name="Zhu H."/>
        </authorList>
    </citation>
    <scope>NUCLEOTIDE SEQUENCE [LARGE SCALE GENOMIC DNA]</scope>
    <source>
        <strain evidence="7 8">K1W22B-8</strain>
    </source>
</reference>
<keyword evidence="2 6" id="KW-0808">Transferase</keyword>
<dbReference type="GO" id="GO:0009372">
    <property type="term" value="P:quorum sensing"/>
    <property type="evidence" value="ECO:0007669"/>
    <property type="project" value="UniProtKB-UniRule"/>
</dbReference>
<dbReference type="PRINTS" id="PR01549">
    <property type="entry name" value="AUTOINDCRSYN"/>
</dbReference>
<evidence type="ECO:0000256" key="6">
    <source>
        <dbReference type="RuleBase" id="RU361135"/>
    </source>
</evidence>
<comment type="similarity">
    <text evidence="5 6">Belongs to the autoinducer synthase family.</text>
</comment>
<evidence type="ECO:0000313" key="7">
    <source>
        <dbReference type="EMBL" id="RJF94671.1"/>
    </source>
</evidence>
<dbReference type="Pfam" id="PF00765">
    <property type="entry name" value="Autoind_synth"/>
    <property type="match status" value="1"/>
</dbReference>
<keyword evidence="1 5" id="KW-0673">Quorum sensing</keyword>
<dbReference type="EC" id="2.3.1.184" evidence="6"/>
<dbReference type="Gene3D" id="3.40.630.30">
    <property type="match status" value="1"/>
</dbReference>
<dbReference type="EMBL" id="QYUK01000008">
    <property type="protein sequence ID" value="RJF94671.1"/>
    <property type="molecule type" value="Genomic_DNA"/>
</dbReference>
<evidence type="ECO:0000256" key="4">
    <source>
        <dbReference type="ARBA" id="ARBA00022929"/>
    </source>
</evidence>
<sequence>MIDLVGPWNHAESGRLLHAMHAMRHQVFVAEKHWSLPVPAAQEGLEADQFDGPATVYLIRRDETGAVIASMRMLATTAPHTLTHVFRHLVTAALPTGPGVWESSRGCVRADHRNALDRRGHPAGDVLCAMLELALLREVHTITFVVTQRVWEMFSALGWTMERLGDSDVLDGEVTFPGLVRVNLATLKRTRAAFAISEPLLRIGGGYADAA</sequence>
<comment type="caution">
    <text evidence="7">The sequence shown here is derived from an EMBL/GenBank/DDBJ whole genome shotgun (WGS) entry which is preliminary data.</text>
</comment>
<name>A0A418WTT5_9PROT</name>